<reference evidence="1 2" key="1">
    <citation type="journal article" date="2018" name="PLoS Genet.">
        <title>Population sequencing reveals clonal diversity and ancestral inbreeding in the grapevine cultivar Chardonnay.</title>
        <authorList>
            <person name="Roach M.J."/>
            <person name="Johnson D.L."/>
            <person name="Bohlmann J."/>
            <person name="van Vuuren H.J."/>
            <person name="Jones S.J."/>
            <person name="Pretorius I.S."/>
            <person name="Schmidt S.A."/>
            <person name="Borneman A.R."/>
        </authorList>
    </citation>
    <scope>NUCLEOTIDE SEQUENCE [LARGE SCALE GENOMIC DNA]</scope>
    <source>
        <strain evidence="2">cv. Chardonnay</strain>
        <tissue evidence="1">Leaf</tissue>
    </source>
</reference>
<sequence>MDAIVAALDRSNLQNYTEEQLFEEIAKVGGMSDVSHMKAYKALIGDVWTSRVATCHSLVGCWGTNQRSTRVQRICKKLQTRGRFSGEGSCYRERKAGYREGGAFAERGGASIAREERRVFLGYHRAKLMGLRMNKALPVGLAVVDLDQFVTKDIIQINEIQCSVVRYYIIWLLCELLAAIYLLQLHLVHSIGRLGRGADQIVKHGFNDENCKVRILTALSLAALAEAASSYALENFDSVLSGNISSGPHDGFGICDIVASSIKAVPVSSMTTGSTNCCDLRFQ</sequence>
<accession>A0A438IVW3</accession>
<evidence type="ECO:0000313" key="2">
    <source>
        <dbReference type="Proteomes" id="UP000288805"/>
    </source>
</evidence>
<gene>
    <name evidence="1" type="ORF">CK203_026379</name>
</gene>
<dbReference type="Proteomes" id="UP000288805">
    <property type="component" value="Unassembled WGS sequence"/>
</dbReference>
<protein>
    <submittedName>
        <fullName evidence="1">Uncharacterized protein</fullName>
    </submittedName>
</protein>
<evidence type="ECO:0000313" key="1">
    <source>
        <dbReference type="EMBL" id="RVX00867.1"/>
    </source>
</evidence>
<comment type="caution">
    <text evidence="1">The sequence shown here is derived from an EMBL/GenBank/DDBJ whole genome shotgun (WGS) entry which is preliminary data.</text>
</comment>
<organism evidence="1 2">
    <name type="scientific">Vitis vinifera</name>
    <name type="common">Grape</name>
    <dbReference type="NCBI Taxonomy" id="29760"/>
    <lineage>
        <taxon>Eukaryota</taxon>
        <taxon>Viridiplantae</taxon>
        <taxon>Streptophyta</taxon>
        <taxon>Embryophyta</taxon>
        <taxon>Tracheophyta</taxon>
        <taxon>Spermatophyta</taxon>
        <taxon>Magnoliopsida</taxon>
        <taxon>eudicotyledons</taxon>
        <taxon>Gunneridae</taxon>
        <taxon>Pentapetalae</taxon>
        <taxon>rosids</taxon>
        <taxon>Vitales</taxon>
        <taxon>Vitaceae</taxon>
        <taxon>Viteae</taxon>
        <taxon>Vitis</taxon>
    </lineage>
</organism>
<proteinExistence type="predicted"/>
<dbReference type="AlphaFoldDB" id="A0A438IVW3"/>
<dbReference type="EMBL" id="QGNW01000079">
    <property type="protein sequence ID" value="RVX00867.1"/>
    <property type="molecule type" value="Genomic_DNA"/>
</dbReference>
<name>A0A438IVW3_VITVI</name>